<dbReference type="InterPro" id="IPR036034">
    <property type="entry name" value="PDZ_sf"/>
</dbReference>
<feature type="transmembrane region" description="Helical" evidence="1">
    <location>
        <begin position="12"/>
        <end position="30"/>
    </location>
</feature>
<organism evidence="3 4">
    <name type="scientific">Faecalibacterium prausnitzii</name>
    <dbReference type="NCBI Taxonomy" id="853"/>
    <lineage>
        <taxon>Bacteria</taxon>
        <taxon>Bacillati</taxon>
        <taxon>Bacillota</taxon>
        <taxon>Clostridia</taxon>
        <taxon>Eubacteriales</taxon>
        <taxon>Oscillospiraceae</taxon>
        <taxon>Faecalibacterium</taxon>
    </lineage>
</organism>
<dbReference type="InterPro" id="IPR014219">
    <property type="entry name" value="SpoIVB"/>
</dbReference>
<feature type="domain" description="Peptidase S55" evidence="2">
    <location>
        <begin position="179"/>
        <end position="407"/>
    </location>
</feature>
<keyword evidence="1" id="KW-0812">Transmembrane</keyword>
<gene>
    <name evidence="3" type="primary">spoIVB</name>
    <name evidence="3" type="ORF">CRH10_01505</name>
</gene>
<dbReference type="NCBIfam" id="TIGR02860">
    <property type="entry name" value="spore_IV_B"/>
    <property type="match status" value="1"/>
</dbReference>
<evidence type="ECO:0000313" key="3">
    <source>
        <dbReference type="EMBL" id="ATL89084.1"/>
    </source>
</evidence>
<evidence type="ECO:0000313" key="4">
    <source>
        <dbReference type="Proteomes" id="UP000223709"/>
    </source>
</evidence>
<evidence type="ECO:0000256" key="1">
    <source>
        <dbReference type="SAM" id="Phobius"/>
    </source>
</evidence>
<accession>A0A291T7I6</accession>
<dbReference type="AlphaFoldDB" id="A0A291T7I6"/>
<dbReference type="Pfam" id="PF05580">
    <property type="entry name" value="Peptidase_S55"/>
    <property type="match status" value="1"/>
</dbReference>
<dbReference type="Gene3D" id="2.30.42.10">
    <property type="match status" value="1"/>
</dbReference>
<protein>
    <submittedName>
        <fullName evidence="3">SpoIVB peptidase</fullName>
    </submittedName>
</protein>
<name>A0A291T7I6_9FIRM</name>
<evidence type="ECO:0000259" key="2">
    <source>
        <dbReference type="PROSITE" id="PS51494"/>
    </source>
</evidence>
<reference evidence="3 4" key="1">
    <citation type="submission" date="2017-10" db="EMBL/GenBank/DDBJ databases">
        <title>Complete Genome Sequence of Faecalibacterium prausnitzii isolated from the gut of healthy adult Indian.</title>
        <authorList>
            <person name="Bag S."/>
            <person name="Ghosh T.S."/>
            <person name="Das B."/>
        </authorList>
    </citation>
    <scope>NUCLEOTIDE SEQUENCE [LARGE SCALE GENOMIC DNA]</scope>
    <source>
        <strain evidence="3 4">Indica</strain>
    </source>
</reference>
<proteinExistence type="predicted"/>
<dbReference type="SUPFAM" id="SSF50156">
    <property type="entry name" value="PDZ domain-like"/>
    <property type="match status" value="1"/>
</dbReference>
<dbReference type="Proteomes" id="UP000223709">
    <property type="component" value="Chromosome"/>
</dbReference>
<dbReference type="InterPro" id="IPR009003">
    <property type="entry name" value="Peptidase_S1_PA"/>
</dbReference>
<dbReference type="SUPFAM" id="SSF50494">
    <property type="entry name" value="Trypsin-like serine proteases"/>
    <property type="match status" value="1"/>
</dbReference>
<keyword evidence="1" id="KW-1133">Transmembrane helix</keyword>
<dbReference type="PROSITE" id="PS51494">
    <property type="entry name" value="SPOIVB"/>
    <property type="match status" value="1"/>
</dbReference>
<dbReference type="EMBL" id="CP023819">
    <property type="protein sequence ID" value="ATL89084.1"/>
    <property type="molecule type" value="Genomic_DNA"/>
</dbReference>
<dbReference type="RefSeq" id="WP_098922451.1">
    <property type="nucleotide sequence ID" value="NZ_CP023819.1"/>
</dbReference>
<keyword evidence="1" id="KW-0472">Membrane</keyword>
<sequence length="407" mass="43462">MKRRNRAQRLLRLTAVYLLLLPFLLLGWLYSRLPDRVYLEPGQALLLPRFGWVEPMGLHGSQNAASTQVVGSYQTTLSLGGWLPIKNIRTVVTERTQVTVCGTPFGVKMFSEGALIVGFSDIDSPGGSTVNPAKAAGLRLGDRVIRIGQVRTENNDAVKEALEAARGSAAEVIYVRSGEQRSTTLTPVWDAAAAQWRAGMWVRDSSAGVGTLTFVDPEKGVFAGLGHPISDGDTGESIALRSGEIVPCEITGCSMGTVGSPGELKGKFLSAHAIGSIRVNGENGVYGTTRTGFSGQTMPVAFAQEVETGDAQILATVSGETPRTYHVRIEKISDADPRRNMVIRVVDKALLTRTGGIVQGMSGSPILQNGRLIGAVTHVLVNDPTRGYGIFAQTMLEQAEQVATAEK</sequence>
<dbReference type="InterPro" id="IPR008763">
    <property type="entry name" value="Peptidase_S55"/>
</dbReference>